<evidence type="ECO:0000313" key="4">
    <source>
        <dbReference type="Proteomes" id="UP000050421"/>
    </source>
</evidence>
<dbReference type="PANTHER" id="PTHR47505:SF1">
    <property type="entry name" value="DNA UTILIZATION PROTEIN YHGH"/>
    <property type="match status" value="1"/>
</dbReference>
<dbReference type="SUPFAM" id="SSF53271">
    <property type="entry name" value="PRTase-like"/>
    <property type="match status" value="1"/>
</dbReference>
<gene>
    <name evidence="3" type="ORF">HLUCCX10_06370</name>
</gene>
<reference evidence="3 4" key="1">
    <citation type="submission" date="2015-09" db="EMBL/GenBank/DDBJ databases">
        <title>Identification and resolution of microdiversity through metagenomic sequencing of parallel consortia.</title>
        <authorList>
            <person name="Nelson W.C."/>
            <person name="Romine M.F."/>
            <person name="Lindemann S.R."/>
        </authorList>
    </citation>
    <scope>NUCLEOTIDE SEQUENCE [LARGE SCALE GENOMIC DNA]</scope>
    <source>
        <strain evidence="3">HL-49</strain>
    </source>
</reference>
<keyword evidence="3" id="KW-0328">Glycosyltransferase</keyword>
<dbReference type="InterPro" id="IPR000836">
    <property type="entry name" value="PRTase_dom"/>
</dbReference>
<feature type="domain" description="Phosphoribosyltransferase" evidence="2">
    <location>
        <begin position="146"/>
        <end position="239"/>
    </location>
</feature>
<evidence type="ECO:0000256" key="1">
    <source>
        <dbReference type="ARBA" id="ARBA00008007"/>
    </source>
</evidence>
<name>A0A0N8KGP7_9BACT</name>
<dbReference type="Proteomes" id="UP000050421">
    <property type="component" value="Unassembled WGS sequence"/>
</dbReference>
<keyword evidence="3" id="KW-0808">Transferase</keyword>
<dbReference type="eggNOG" id="COG1040">
    <property type="taxonomic scope" value="Bacteria"/>
</dbReference>
<accession>A0A0N8KGP7</accession>
<dbReference type="OrthoDB" id="9779910at2"/>
<dbReference type="InterPro" id="IPR029057">
    <property type="entry name" value="PRTase-like"/>
</dbReference>
<dbReference type="AlphaFoldDB" id="A0A0N8KGP7"/>
<evidence type="ECO:0000259" key="2">
    <source>
        <dbReference type="Pfam" id="PF00156"/>
    </source>
</evidence>
<protein>
    <submittedName>
        <fullName evidence="3">Putative amidophosphoribosyltransferase</fullName>
    </submittedName>
</protein>
<dbReference type="GO" id="GO:0016757">
    <property type="term" value="F:glycosyltransferase activity"/>
    <property type="evidence" value="ECO:0007669"/>
    <property type="project" value="UniProtKB-KW"/>
</dbReference>
<dbReference type="PANTHER" id="PTHR47505">
    <property type="entry name" value="DNA UTILIZATION PROTEIN YHGH"/>
    <property type="match status" value="1"/>
</dbReference>
<evidence type="ECO:0000313" key="3">
    <source>
        <dbReference type="EMBL" id="KPQ17530.1"/>
    </source>
</evidence>
<dbReference type="InterPro" id="IPR051910">
    <property type="entry name" value="ComF/GntX_DNA_util-trans"/>
</dbReference>
<dbReference type="PATRIC" id="fig|1305737.6.peg.1939"/>
<sequence>MTHEQQPFNPKRLFFFKDFLDLIFPQNCVSCGRNLFDWELSLCGICKNKLPISSYHLRPTDNDLTQKLQGLCPVSRCISFLKFSRKGMSQKLLHTLKYRNKPELGWVLGNLFGKILIETDFAASWDAIVPVPLHPQKLKRRGYNQSEEFAKGIAEVLDISVENCLERRKWTETQTNKSRIERIENVSGVFEIKNTAQILGKNLLLVDDVITTGATLAASATILWENGAKTVDLATIAAGGGY</sequence>
<dbReference type="EMBL" id="LJXT01000030">
    <property type="protein sequence ID" value="KPQ17530.1"/>
    <property type="molecule type" value="Genomic_DNA"/>
</dbReference>
<dbReference type="Gene3D" id="3.40.50.2020">
    <property type="match status" value="1"/>
</dbReference>
<dbReference type="CDD" id="cd06223">
    <property type="entry name" value="PRTases_typeI"/>
    <property type="match status" value="1"/>
</dbReference>
<proteinExistence type="inferred from homology"/>
<comment type="caution">
    <text evidence="3">The sequence shown here is derived from an EMBL/GenBank/DDBJ whole genome shotgun (WGS) entry which is preliminary data.</text>
</comment>
<comment type="similarity">
    <text evidence="1">Belongs to the ComF/GntX family.</text>
</comment>
<dbReference type="STRING" id="1305737.GCA_000526355_02906"/>
<dbReference type="Pfam" id="PF00156">
    <property type="entry name" value="Pribosyltran"/>
    <property type="match status" value="1"/>
</dbReference>
<organism evidence="3 4">
    <name type="scientific">Algoriphagus marincola HL-49</name>
    <dbReference type="NCBI Taxonomy" id="1305737"/>
    <lineage>
        <taxon>Bacteria</taxon>
        <taxon>Pseudomonadati</taxon>
        <taxon>Bacteroidota</taxon>
        <taxon>Cytophagia</taxon>
        <taxon>Cytophagales</taxon>
        <taxon>Cyclobacteriaceae</taxon>
        <taxon>Algoriphagus</taxon>
    </lineage>
</organism>